<dbReference type="InterPro" id="IPR023631">
    <property type="entry name" value="Amidase_dom"/>
</dbReference>
<dbReference type="Proteomes" id="UP000241284">
    <property type="component" value="Unassembled WGS sequence"/>
</dbReference>
<dbReference type="InterPro" id="IPR020556">
    <property type="entry name" value="Amidase_CS"/>
</dbReference>
<gene>
    <name evidence="2" type="ORF">B9Q06_05415</name>
</gene>
<evidence type="ECO:0000313" key="3">
    <source>
        <dbReference type="Proteomes" id="UP000241284"/>
    </source>
</evidence>
<dbReference type="PANTHER" id="PTHR11895">
    <property type="entry name" value="TRANSAMIDASE"/>
    <property type="match status" value="1"/>
</dbReference>
<dbReference type="AlphaFoldDB" id="A0A2R6BAE3"/>
<dbReference type="InterPro" id="IPR036928">
    <property type="entry name" value="AS_sf"/>
</dbReference>
<feature type="domain" description="Amidase" evidence="1">
    <location>
        <begin position="206"/>
        <end position="398"/>
    </location>
</feature>
<protein>
    <recommendedName>
        <fullName evidence="1">Amidase domain-containing protein</fullName>
    </recommendedName>
</protein>
<feature type="domain" description="Amidase" evidence="1">
    <location>
        <begin position="3"/>
        <end position="184"/>
    </location>
</feature>
<dbReference type="EMBL" id="NEXH01000008">
    <property type="protein sequence ID" value="PSN95629.1"/>
    <property type="molecule type" value="Genomic_DNA"/>
</dbReference>
<dbReference type="PROSITE" id="PS00571">
    <property type="entry name" value="AMIDASES"/>
    <property type="match status" value="1"/>
</dbReference>
<dbReference type="InterPro" id="IPR000120">
    <property type="entry name" value="Amidase"/>
</dbReference>
<evidence type="ECO:0000313" key="2">
    <source>
        <dbReference type="EMBL" id="PSN95629.1"/>
    </source>
</evidence>
<dbReference type="SUPFAM" id="SSF75304">
    <property type="entry name" value="Amidase signature (AS) enzymes"/>
    <property type="match status" value="1"/>
</dbReference>
<comment type="caution">
    <text evidence="2">The sequence shown here is derived from an EMBL/GenBank/DDBJ whole genome shotgun (WGS) entry which is preliminary data.</text>
</comment>
<dbReference type="Gene3D" id="3.90.1300.10">
    <property type="entry name" value="Amidase signature (AS) domain"/>
    <property type="match status" value="1"/>
</dbReference>
<dbReference type="PANTHER" id="PTHR11895:SF67">
    <property type="entry name" value="AMIDASE DOMAIN-CONTAINING PROTEIN"/>
    <property type="match status" value="1"/>
</dbReference>
<proteinExistence type="predicted"/>
<accession>A0A2R6BAE3</accession>
<name>A0A2R6BAE3_9ARCH</name>
<organism evidence="2 3">
    <name type="scientific">Candidatus Marsarchaeota G2 archaeon ECH_B_2</name>
    <dbReference type="NCBI Taxonomy" id="1978160"/>
    <lineage>
        <taxon>Archaea</taxon>
        <taxon>Candidatus Marsarchaeota</taxon>
        <taxon>Candidatus Marsarchaeota group 2</taxon>
    </lineage>
</organism>
<dbReference type="GO" id="GO:0003824">
    <property type="term" value="F:catalytic activity"/>
    <property type="evidence" value="ECO:0007669"/>
    <property type="project" value="InterPro"/>
</dbReference>
<dbReference type="Pfam" id="PF01425">
    <property type="entry name" value="Amidase"/>
    <property type="match status" value="2"/>
</dbReference>
<reference evidence="2 3" key="1">
    <citation type="submission" date="2017-04" db="EMBL/GenBank/DDBJ databases">
        <title>Novel microbial lineages endemic to geothermal iron-oxide mats fill important gaps in the evolutionary history of Archaea.</title>
        <authorList>
            <person name="Jay Z.J."/>
            <person name="Beam J.P."/>
            <person name="Dlakic M."/>
            <person name="Rusch D.B."/>
            <person name="Kozubal M.A."/>
            <person name="Inskeep W.P."/>
        </authorList>
    </citation>
    <scope>NUCLEOTIDE SEQUENCE [LARGE SCALE GENOMIC DNA]</scope>
    <source>
        <strain evidence="2">ECH_B_2</strain>
    </source>
</reference>
<evidence type="ECO:0000259" key="1">
    <source>
        <dbReference type="Pfam" id="PF01425"/>
    </source>
</evidence>
<sequence length="406" mass="43786">MGVEESVERAERDTTNSVVTINRSALAEAERVGRGSVEPFPFGVKDIVYTKGIRTTMASKLYADFVPTFDAAVVSALKRAGGVMVFKTNTHELASGATTTSSIFGPTRNPHDPSRISGGSSGGSAAAVGANIVELAVGTDTAGSVRIPASLCGVYGFKPTSGKISLRGILPLSPSLDCVGFLASHPSWFSRLTTIFPTIKGDLGNTRGIRVGVPSWVDWWGEAPEEYASLVERCVHAFENHLDRLGLEWVKVKMDLAERVVWKLLPHIRLAEAASTHLDKRESWGECFPDVRRLLEKGLSVSATEYINALATRREVYTELKRTLKGVDVLATPTTCITAPRISEVLGREDGAVRAVLTRNTVYASYIGLPAISVPGLTVDGLPLGVQLMGDRNTDRHLIELVKTLE</sequence>